<dbReference type="AlphaFoldDB" id="A0A7X2H9P7"/>
<proteinExistence type="predicted"/>
<organism evidence="1 2">
    <name type="scientific">Paenibacillus monticola</name>
    <dbReference type="NCBI Taxonomy" id="2666075"/>
    <lineage>
        <taxon>Bacteria</taxon>
        <taxon>Bacillati</taxon>
        <taxon>Bacillota</taxon>
        <taxon>Bacilli</taxon>
        <taxon>Bacillales</taxon>
        <taxon>Paenibacillaceae</taxon>
        <taxon>Paenibacillus</taxon>
    </lineage>
</organism>
<comment type="caution">
    <text evidence="1">The sequence shown here is derived from an EMBL/GenBank/DDBJ whole genome shotgun (WGS) entry which is preliminary data.</text>
</comment>
<evidence type="ECO:0000313" key="2">
    <source>
        <dbReference type="Proteomes" id="UP000463051"/>
    </source>
</evidence>
<evidence type="ECO:0000313" key="1">
    <source>
        <dbReference type="EMBL" id="MRN56089.1"/>
    </source>
</evidence>
<gene>
    <name evidence="1" type="ORF">GJB61_24240</name>
</gene>
<sequence length="140" mass="16559">MKYKILMILTVVLIACIAIIITIRSEDIEFDEVRVEELDNDIQDTIKQIKEQKTYFIIKDKTIVLYSNLSKSGLYTYPYAEIKQKKSKLIVNIKSHMAADEQYIKEILIIRIKNFKQLPEEFETTFLDQKTDYKIIDLSK</sequence>
<protein>
    <submittedName>
        <fullName evidence="1">Uncharacterized protein</fullName>
    </submittedName>
</protein>
<accession>A0A7X2H9P7</accession>
<dbReference type="RefSeq" id="WP_154121590.1">
    <property type="nucleotide sequence ID" value="NZ_WJXB01000012.1"/>
</dbReference>
<keyword evidence="2" id="KW-1185">Reference proteome</keyword>
<dbReference type="EMBL" id="WJXB01000012">
    <property type="protein sequence ID" value="MRN56089.1"/>
    <property type="molecule type" value="Genomic_DNA"/>
</dbReference>
<name>A0A7X2H9P7_9BACL</name>
<reference evidence="1 2" key="1">
    <citation type="submission" date="2019-11" db="EMBL/GenBank/DDBJ databases">
        <title>Paenibacillus monticola sp. nov., a novel PGPR strain isolated from mountain sample in China.</title>
        <authorList>
            <person name="Zhao Q."/>
            <person name="Li H.-P."/>
            <person name="Zhang J.-L."/>
        </authorList>
    </citation>
    <scope>NUCLEOTIDE SEQUENCE [LARGE SCALE GENOMIC DNA]</scope>
    <source>
        <strain evidence="1 2">LC-T2</strain>
    </source>
</reference>
<dbReference type="PROSITE" id="PS51257">
    <property type="entry name" value="PROKAR_LIPOPROTEIN"/>
    <property type="match status" value="1"/>
</dbReference>
<dbReference type="Proteomes" id="UP000463051">
    <property type="component" value="Unassembled WGS sequence"/>
</dbReference>